<accession>A0A7V2AYR8</accession>
<sequence>MKLRFTAFLQKLRTQPYKAMVRHKAFWLWAVGPSLGVLLLLSLLPLLFSPRTAPLKPLPPSLDSLQVLRQVLEQRLEMAATRQVGLVVDLVEARLALEIGGLPVREVAVSVQKRPLRALLSTQEKPYILQAYRASIPKIPITEVEAPRDTLEAQSRPPILPPPEDSGGVWVYLQFDQGIELWLLSPPATLSEQVARWAFMLSTHLWREGRLLASLLRRQPMPVPLSIMLEMPAADVRAVFRALPDSARLALRY</sequence>
<organism evidence="2">
    <name type="scientific">Rhodothermus marinus</name>
    <name type="common">Rhodothermus obamensis</name>
    <dbReference type="NCBI Taxonomy" id="29549"/>
    <lineage>
        <taxon>Bacteria</taxon>
        <taxon>Pseudomonadati</taxon>
        <taxon>Rhodothermota</taxon>
        <taxon>Rhodothermia</taxon>
        <taxon>Rhodothermales</taxon>
        <taxon>Rhodothermaceae</taxon>
        <taxon>Rhodothermus</taxon>
    </lineage>
</organism>
<dbReference type="EMBL" id="DSGB01000002">
    <property type="protein sequence ID" value="HER95129.1"/>
    <property type="molecule type" value="Genomic_DNA"/>
</dbReference>
<protein>
    <submittedName>
        <fullName evidence="2">Uncharacterized protein</fullName>
    </submittedName>
</protein>
<name>A0A7V2AYR8_RHOMR</name>
<comment type="caution">
    <text evidence="2">The sequence shown here is derived from an EMBL/GenBank/DDBJ whole genome shotgun (WGS) entry which is preliminary data.</text>
</comment>
<evidence type="ECO:0000313" key="2">
    <source>
        <dbReference type="EMBL" id="HER95129.1"/>
    </source>
</evidence>
<gene>
    <name evidence="2" type="ORF">ENO59_01195</name>
</gene>
<keyword evidence="1" id="KW-1133">Transmembrane helix</keyword>
<dbReference type="AlphaFoldDB" id="A0A7V2AYR8"/>
<keyword evidence="1" id="KW-0812">Transmembrane</keyword>
<evidence type="ECO:0000256" key="1">
    <source>
        <dbReference type="SAM" id="Phobius"/>
    </source>
</evidence>
<keyword evidence="1" id="KW-0472">Membrane</keyword>
<feature type="transmembrane region" description="Helical" evidence="1">
    <location>
        <begin position="26"/>
        <end position="48"/>
    </location>
</feature>
<reference evidence="2" key="1">
    <citation type="journal article" date="2020" name="mSystems">
        <title>Genome- and Community-Level Interaction Insights into Carbon Utilization and Element Cycling Functions of Hydrothermarchaeota in Hydrothermal Sediment.</title>
        <authorList>
            <person name="Zhou Z."/>
            <person name="Liu Y."/>
            <person name="Xu W."/>
            <person name="Pan J."/>
            <person name="Luo Z.H."/>
            <person name="Li M."/>
        </authorList>
    </citation>
    <scope>NUCLEOTIDE SEQUENCE [LARGE SCALE GENOMIC DNA]</scope>
    <source>
        <strain evidence="2">SpSt-143</strain>
    </source>
</reference>
<proteinExistence type="predicted"/>